<sequence>MKKQYEIISMKDHYRIRLGIFEPQEKAKGVVQLVHGFGEYTGHYLYLINELVNAGFVCFMHDQRGHGVLAAAKPKLQGRARNYENFISDALEVRKIIGKRYPKLPVYLFGHSMGGNISLNVLLRNVENQKLYQKAVIESPWLALTNPPAIPLQKLAQVLGKFNSKIRVRTGLKVDGISHRSDLVDLVTKDGIYHELLSLRLFSQIMEAGRFAQSQAEQLKIPTLLFCGEEDQICSPLAIRSFAENAGANLELVEVAEGYHALHLDTKADAFIDKMKAFLLE</sequence>
<dbReference type="Gene3D" id="3.40.50.1820">
    <property type="entry name" value="alpha/beta hydrolase"/>
    <property type="match status" value="1"/>
</dbReference>
<feature type="domain" description="Serine aminopeptidase S33" evidence="1">
    <location>
        <begin position="26"/>
        <end position="266"/>
    </location>
</feature>
<dbReference type="InterPro" id="IPR051044">
    <property type="entry name" value="MAG_DAG_Lipase"/>
</dbReference>
<dbReference type="InterPro" id="IPR022742">
    <property type="entry name" value="Hydrolase_4"/>
</dbReference>
<evidence type="ECO:0000259" key="1">
    <source>
        <dbReference type="Pfam" id="PF12146"/>
    </source>
</evidence>
<dbReference type="RefSeq" id="WP_042747914.1">
    <property type="nucleotide sequence ID" value="NZ_AZSI01000014.1"/>
</dbReference>
<dbReference type="EMBL" id="AZSI01000014">
    <property type="protein sequence ID" value="KEY63070.1"/>
    <property type="molecule type" value="Genomic_DNA"/>
</dbReference>
<reference evidence="2 3" key="1">
    <citation type="submission" date="2014-06" db="EMBL/GenBank/DDBJ databases">
        <title>Draft genome sequence of the putrescine producing strain Lactococcus lactis subsp cremoris GE214.</title>
        <authorList>
            <person name="Ladero V."/>
            <person name="Linares D.M."/>
            <person name="del Rio B."/>
            <person name="Mayo B."/>
            <person name="Martin M.C."/>
            <person name="Fernandez M."/>
            <person name="Alvarez M.A."/>
        </authorList>
    </citation>
    <scope>NUCLEOTIDE SEQUENCE [LARGE SCALE GENOMIC DNA]</scope>
    <source>
        <strain evidence="2 3">GE214</strain>
    </source>
</reference>
<gene>
    <name evidence="2" type="ORF">U725_00749</name>
</gene>
<comment type="caution">
    <text evidence="2">The sequence shown here is derived from an EMBL/GenBank/DDBJ whole genome shotgun (WGS) entry which is preliminary data.</text>
</comment>
<dbReference type="Pfam" id="PF12146">
    <property type="entry name" value="Hydrolase_4"/>
    <property type="match status" value="1"/>
</dbReference>
<dbReference type="PANTHER" id="PTHR11614">
    <property type="entry name" value="PHOSPHOLIPASE-RELATED"/>
    <property type="match status" value="1"/>
</dbReference>
<protein>
    <submittedName>
        <fullName evidence="2">Lysophospholipase</fullName>
    </submittedName>
</protein>
<evidence type="ECO:0000313" key="3">
    <source>
        <dbReference type="Proteomes" id="UP000028401"/>
    </source>
</evidence>
<proteinExistence type="predicted"/>
<dbReference type="InterPro" id="IPR029058">
    <property type="entry name" value="AB_hydrolase_fold"/>
</dbReference>
<organism evidence="2 3">
    <name type="scientific">Lactococcus cremoris subsp. cremoris GE214</name>
    <dbReference type="NCBI Taxonomy" id="1415168"/>
    <lineage>
        <taxon>Bacteria</taxon>
        <taxon>Bacillati</taxon>
        <taxon>Bacillota</taxon>
        <taxon>Bacilli</taxon>
        <taxon>Lactobacillales</taxon>
        <taxon>Streptococcaceae</taxon>
        <taxon>Lactococcus</taxon>
        <taxon>Lactococcus cremoris subsp. cremoris</taxon>
    </lineage>
</organism>
<accession>A0A084ACP1</accession>
<name>A0A084ACP1_LACLC</name>
<dbReference type="SUPFAM" id="SSF53474">
    <property type="entry name" value="alpha/beta-Hydrolases"/>
    <property type="match status" value="1"/>
</dbReference>
<evidence type="ECO:0000313" key="2">
    <source>
        <dbReference type="EMBL" id="KEY63070.1"/>
    </source>
</evidence>
<dbReference type="AlphaFoldDB" id="A0A084ACP1"/>
<dbReference type="PATRIC" id="fig|1415168.3.peg.794"/>
<dbReference type="Proteomes" id="UP000028401">
    <property type="component" value="Unassembled WGS sequence"/>
</dbReference>